<organism evidence="1 2">
    <name type="scientific">Eretmocerus hayati</name>
    <dbReference type="NCBI Taxonomy" id="131215"/>
    <lineage>
        <taxon>Eukaryota</taxon>
        <taxon>Metazoa</taxon>
        <taxon>Ecdysozoa</taxon>
        <taxon>Arthropoda</taxon>
        <taxon>Hexapoda</taxon>
        <taxon>Insecta</taxon>
        <taxon>Pterygota</taxon>
        <taxon>Neoptera</taxon>
        <taxon>Endopterygota</taxon>
        <taxon>Hymenoptera</taxon>
        <taxon>Apocrita</taxon>
        <taxon>Proctotrupomorpha</taxon>
        <taxon>Chalcidoidea</taxon>
        <taxon>Aphelinidae</taxon>
        <taxon>Aphelininae</taxon>
        <taxon>Eretmocerus</taxon>
    </lineage>
</organism>
<gene>
    <name evidence="1" type="ORF">QAD02_002139</name>
</gene>
<reference evidence="1" key="1">
    <citation type="submission" date="2023-04" db="EMBL/GenBank/DDBJ databases">
        <title>A chromosome-level genome assembly of the parasitoid wasp Eretmocerus hayati.</title>
        <authorList>
            <person name="Zhong Y."/>
            <person name="Liu S."/>
            <person name="Liu Y."/>
        </authorList>
    </citation>
    <scope>NUCLEOTIDE SEQUENCE</scope>
    <source>
        <strain evidence="1">ZJU_SS_LIU_2023</strain>
    </source>
</reference>
<name>A0ACC2NI87_9HYME</name>
<proteinExistence type="predicted"/>
<dbReference type="Proteomes" id="UP001239111">
    <property type="component" value="Chromosome 3"/>
</dbReference>
<protein>
    <submittedName>
        <fullName evidence="1">Uncharacterized protein</fullName>
    </submittedName>
</protein>
<sequence>MRKTRVLWKIRANKGAKRKEEERSPECKVENIVTKEKFVEEPENNQEKDSWEEVGNSKLKHLSETEYIGEGMETLLAHIIQMQEDMKELKEGMLGKMGELIEGLRAESVRKTDELDERISNLEVKNKEKDQKYEEILNRMKPLEERNQAARAGKQASERAQEERGKDWNIMERKLEENERRARRNNLMITGLKMETYRLKERLEHWIEKELQVTCKILKAWKVKGSKEDMIGMECDNGIKWQEIMMNKEKLKGTEIDIERDLTWNERDTRRKLKEFAKEHIQKDGKAITRDTHAIIDGQIWKWNELENKPFQAGKTWKRIQGKEGEKKNTDTSMEHSRQTWLEEKDKNWLNRKLNGYDCTIVEASREKRKGRVSGGILLATKKNLRSEIEILCQEVIKSESHIGKEEWKIILAYMNKEKDNNWRKMRTEAEEMREGNLLLLGDMNARTGREGGDVIGGSNRNLRDSTVNAEGHRMLKTWRNKD</sequence>
<dbReference type="EMBL" id="CM056743">
    <property type="protein sequence ID" value="KAJ8670880.1"/>
    <property type="molecule type" value="Genomic_DNA"/>
</dbReference>
<comment type="caution">
    <text evidence="1">The sequence shown here is derived from an EMBL/GenBank/DDBJ whole genome shotgun (WGS) entry which is preliminary data.</text>
</comment>
<evidence type="ECO:0000313" key="1">
    <source>
        <dbReference type="EMBL" id="KAJ8670880.1"/>
    </source>
</evidence>
<keyword evidence="2" id="KW-1185">Reference proteome</keyword>
<accession>A0ACC2NI87</accession>
<evidence type="ECO:0000313" key="2">
    <source>
        <dbReference type="Proteomes" id="UP001239111"/>
    </source>
</evidence>